<accession>W5M6X4</accession>
<dbReference type="SMART" id="SM00367">
    <property type="entry name" value="LRR_CC"/>
    <property type="match status" value="3"/>
</dbReference>
<dbReference type="Gene3D" id="3.80.10.10">
    <property type="entry name" value="Ribonuclease Inhibitor"/>
    <property type="match status" value="1"/>
</dbReference>
<dbReference type="KEGG" id="loc:107077285"/>
<keyword evidence="2" id="KW-1185">Reference proteome</keyword>
<evidence type="ECO:0000313" key="2">
    <source>
        <dbReference type="Proteomes" id="UP000018468"/>
    </source>
</evidence>
<dbReference type="GeneTree" id="ENSGT00940000154717"/>
<dbReference type="SUPFAM" id="SSF52047">
    <property type="entry name" value="RNI-like"/>
    <property type="match status" value="1"/>
</dbReference>
<dbReference type="STRING" id="7918.ENSLOCP00000004132"/>
<name>W5M6X4_LEPOC</name>
<dbReference type="EMBL" id="AHAT01035880">
    <property type="status" value="NOT_ANNOTATED_CDS"/>
    <property type="molecule type" value="Genomic_DNA"/>
</dbReference>
<sequence>MYWSVQSTSVCFTGHTENRGRFQNVAELRLAGLEVTDSCARLLVRYLPHLTKLDLSQCPQVTDQAVHTLTAPTSPLRDTLTHVNLSGCARVTDQSLALLRRCPSLCRVDLRSCRLVSPDACQHWAQNCARFSCPEDRLLLKNS</sequence>
<dbReference type="InterPro" id="IPR001611">
    <property type="entry name" value="Leu-rich_rpt"/>
</dbReference>
<dbReference type="OrthoDB" id="5876800at2759"/>
<dbReference type="eggNOG" id="KOG1947">
    <property type="taxonomic scope" value="Eukaryota"/>
</dbReference>
<dbReference type="PANTHER" id="PTHR13382">
    <property type="entry name" value="MITOCHONDRIAL ATP SYNTHASE COUPLING FACTOR B"/>
    <property type="match status" value="1"/>
</dbReference>
<dbReference type="Proteomes" id="UP000018468">
    <property type="component" value="Linkage group LG5"/>
</dbReference>
<dbReference type="Bgee" id="ENSLOCG00000003487">
    <property type="expression patterns" value="Expressed in camera-type eye and 12 other cell types or tissues"/>
</dbReference>
<proteinExistence type="predicted"/>
<evidence type="ECO:0000313" key="1">
    <source>
        <dbReference type="Ensembl" id="ENSLOCP00000004132.1"/>
    </source>
</evidence>
<organism evidence="1 2">
    <name type="scientific">Lepisosteus oculatus</name>
    <name type="common">Spotted gar</name>
    <dbReference type="NCBI Taxonomy" id="7918"/>
    <lineage>
        <taxon>Eukaryota</taxon>
        <taxon>Metazoa</taxon>
        <taxon>Chordata</taxon>
        <taxon>Craniata</taxon>
        <taxon>Vertebrata</taxon>
        <taxon>Euteleostomi</taxon>
        <taxon>Actinopterygii</taxon>
        <taxon>Neopterygii</taxon>
        <taxon>Holostei</taxon>
        <taxon>Semionotiformes</taxon>
        <taxon>Lepisosteidae</taxon>
        <taxon>Lepisosteus</taxon>
    </lineage>
</organism>
<dbReference type="AlphaFoldDB" id="W5M6X4"/>
<reference evidence="2" key="1">
    <citation type="submission" date="2011-12" db="EMBL/GenBank/DDBJ databases">
        <title>The Draft Genome of Lepisosteus oculatus.</title>
        <authorList>
            <consortium name="The Broad Institute Genome Assembly &amp; Analysis Group"/>
            <consortium name="Computational R&amp;D Group"/>
            <consortium name="and Sequencing Platform"/>
            <person name="Di Palma F."/>
            <person name="Alfoldi J."/>
            <person name="Johnson J."/>
            <person name="Berlin A."/>
            <person name="Gnerre S."/>
            <person name="Jaffe D."/>
            <person name="MacCallum I."/>
            <person name="Young S."/>
            <person name="Walker B.J."/>
            <person name="Lander E.S."/>
            <person name="Lindblad-Toh K."/>
        </authorList>
    </citation>
    <scope>NUCLEOTIDE SEQUENCE [LARGE SCALE GENOMIC DNA]</scope>
</reference>
<dbReference type="OMA" id="SGCHRIT"/>
<dbReference type="InterPro" id="IPR050648">
    <property type="entry name" value="F-box_LRR-repeat"/>
</dbReference>
<dbReference type="HOGENOM" id="CLU_1805534_0_0_1"/>
<dbReference type="InParanoid" id="W5M6X4"/>
<reference evidence="1" key="2">
    <citation type="submission" date="2025-08" db="UniProtKB">
        <authorList>
            <consortium name="Ensembl"/>
        </authorList>
    </citation>
    <scope>IDENTIFICATION</scope>
</reference>
<dbReference type="Pfam" id="PF13516">
    <property type="entry name" value="LRR_6"/>
    <property type="match status" value="2"/>
</dbReference>
<protein>
    <submittedName>
        <fullName evidence="1">F-box/LRR-repeat protein 19-like</fullName>
    </submittedName>
</protein>
<dbReference type="InterPro" id="IPR032675">
    <property type="entry name" value="LRR_dom_sf"/>
</dbReference>
<reference evidence="1" key="3">
    <citation type="submission" date="2025-09" db="UniProtKB">
        <authorList>
            <consortium name="Ensembl"/>
        </authorList>
    </citation>
    <scope>IDENTIFICATION</scope>
</reference>
<dbReference type="Ensembl" id="ENSLOCT00000004140.1">
    <property type="protein sequence ID" value="ENSLOCP00000004132.1"/>
    <property type="gene ID" value="ENSLOCG00000003487.1"/>
</dbReference>
<dbReference type="InterPro" id="IPR006553">
    <property type="entry name" value="Leu-rich_rpt_Cys-con_subtyp"/>
</dbReference>